<dbReference type="InterPro" id="IPR057326">
    <property type="entry name" value="KR_dom"/>
</dbReference>
<dbReference type="Gene3D" id="3.10.129.110">
    <property type="entry name" value="Polyketide synthase dehydratase"/>
    <property type="match status" value="1"/>
</dbReference>
<feature type="region of interest" description="N-terminal hotdog fold" evidence="5">
    <location>
        <begin position="897"/>
        <end position="1018"/>
    </location>
</feature>
<dbReference type="FunFam" id="3.40.47.10:FF:000019">
    <property type="entry name" value="Polyketide synthase type I"/>
    <property type="match status" value="1"/>
</dbReference>
<dbReference type="CDD" id="cd00833">
    <property type="entry name" value="PKS"/>
    <property type="match status" value="1"/>
</dbReference>
<feature type="region of interest" description="Disordered" evidence="6">
    <location>
        <begin position="1745"/>
        <end position="1765"/>
    </location>
</feature>
<dbReference type="Pfam" id="PF21089">
    <property type="entry name" value="PKS_DH_N"/>
    <property type="match status" value="1"/>
</dbReference>
<dbReference type="SUPFAM" id="SSF51735">
    <property type="entry name" value="NAD(P)-binding Rossmann-fold domains"/>
    <property type="match status" value="2"/>
</dbReference>
<dbReference type="GO" id="GO:0004315">
    <property type="term" value="F:3-oxoacyl-[acyl-carrier-protein] synthase activity"/>
    <property type="evidence" value="ECO:0007669"/>
    <property type="project" value="InterPro"/>
</dbReference>
<dbReference type="Gene3D" id="3.30.70.3290">
    <property type="match status" value="1"/>
</dbReference>
<dbReference type="CDD" id="cd08956">
    <property type="entry name" value="KR_3_FAS_SDR_x"/>
    <property type="match status" value="1"/>
</dbReference>
<dbReference type="SUPFAM" id="SSF53901">
    <property type="entry name" value="Thiolase-like"/>
    <property type="match status" value="1"/>
</dbReference>
<protein>
    <submittedName>
        <fullName evidence="10">SDR family NAD(P)-dependent oxidoreductase</fullName>
    </submittedName>
</protein>
<evidence type="ECO:0000256" key="2">
    <source>
        <dbReference type="ARBA" id="ARBA00022553"/>
    </source>
</evidence>
<dbReference type="Gene3D" id="1.10.1200.10">
    <property type="entry name" value="ACP-like"/>
    <property type="match status" value="1"/>
</dbReference>
<dbReference type="InterPro" id="IPR055123">
    <property type="entry name" value="SpnB-like_Rossmann"/>
</dbReference>
<dbReference type="PROSITE" id="PS50075">
    <property type="entry name" value="CARRIER"/>
    <property type="match status" value="1"/>
</dbReference>
<dbReference type="InterPro" id="IPR020807">
    <property type="entry name" value="PKS_DH"/>
</dbReference>
<dbReference type="InterPro" id="IPR032821">
    <property type="entry name" value="PKS_assoc"/>
</dbReference>
<evidence type="ECO:0000256" key="6">
    <source>
        <dbReference type="SAM" id="MobiDB-lite"/>
    </source>
</evidence>
<dbReference type="GO" id="GO:0004312">
    <property type="term" value="F:fatty acid synthase activity"/>
    <property type="evidence" value="ECO:0007669"/>
    <property type="project" value="TreeGrafter"/>
</dbReference>
<evidence type="ECO:0000256" key="4">
    <source>
        <dbReference type="ARBA" id="ARBA00023315"/>
    </source>
</evidence>
<dbReference type="Pfam" id="PF08659">
    <property type="entry name" value="KR"/>
    <property type="match status" value="1"/>
</dbReference>
<dbReference type="Pfam" id="PF00698">
    <property type="entry name" value="Acyl_transf_1"/>
    <property type="match status" value="1"/>
</dbReference>
<dbReference type="SUPFAM" id="SSF47336">
    <property type="entry name" value="ACP-like"/>
    <property type="match status" value="1"/>
</dbReference>
<evidence type="ECO:0000259" key="7">
    <source>
        <dbReference type="PROSITE" id="PS50075"/>
    </source>
</evidence>
<dbReference type="SMART" id="SM00823">
    <property type="entry name" value="PKS_PP"/>
    <property type="match status" value="1"/>
</dbReference>
<dbReference type="InterPro" id="IPR049552">
    <property type="entry name" value="PKS_DH_N"/>
</dbReference>
<dbReference type="InterPro" id="IPR049900">
    <property type="entry name" value="PKS_mFAS_DH"/>
</dbReference>
<dbReference type="InterPro" id="IPR049551">
    <property type="entry name" value="PKS_DH_C"/>
</dbReference>
<dbReference type="InterPro" id="IPR020806">
    <property type="entry name" value="PKS_PP-bd"/>
</dbReference>
<dbReference type="InterPro" id="IPR036291">
    <property type="entry name" value="NAD(P)-bd_dom_sf"/>
</dbReference>
<dbReference type="SUPFAM" id="SSF52151">
    <property type="entry name" value="FabD/lysophospholipase-like"/>
    <property type="match status" value="1"/>
</dbReference>
<dbReference type="Gene3D" id="3.40.47.10">
    <property type="match status" value="1"/>
</dbReference>
<dbReference type="InterPro" id="IPR016039">
    <property type="entry name" value="Thiolase-like"/>
</dbReference>
<feature type="region of interest" description="C-terminal hotdog fold" evidence="5">
    <location>
        <begin position="1030"/>
        <end position="1164"/>
    </location>
</feature>
<name>A0A934NNC8_9NOCA</name>
<keyword evidence="11" id="KW-1185">Reference proteome</keyword>
<dbReference type="InterPro" id="IPR014030">
    <property type="entry name" value="Ketoacyl_synth_N"/>
</dbReference>
<dbReference type="PROSITE" id="PS00012">
    <property type="entry name" value="PHOSPHOPANTETHEINE"/>
    <property type="match status" value="1"/>
</dbReference>
<dbReference type="InterPro" id="IPR050091">
    <property type="entry name" value="PKS_NRPS_Biosynth_Enz"/>
</dbReference>
<evidence type="ECO:0000313" key="11">
    <source>
        <dbReference type="Proteomes" id="UP000655868"/>
    </source>
</evidence>
<feature type="domain" description="Carrier" evidence="7">
    <location>
        <begin position="1618"/>
        <end position="1693"/>
    </location>
</feature>
<dbReference type="InterPro" id="IPR036736">
    <property type="entry name" value="ACP-like_sf"/>
</dbReference>
<dbReference type="Proteomes" id="UP000655868">
    <property type="component" value="Unassembled WGS sequence"/>
</dbReference>
<proteinExistence type="predicted"/>
<keyword evidence="3" id="KW-0808">Transferase</keyword>
<dbReference type="InterPro" id="IPR016036">
    <property type="entry name" value="Malonyl_transacylase_ACP-bd"/>
</dbReference>
<dbReference type="PROSITE" id="PS00606">
    <property type="entry name" value="KS3_1"/>
    <property type="match status" value="1"/>
</dbReference>
<dbReference type="SMART" id="SM01294">
    <property type="entry name" value="PKS_PP_betabranch"/>
    <property type="match status" value="1"/>
</dbReference>
<dbReference type="InterPro" id="IPR042104">
    <property type="entry name" value="PKS_dehydratase_sf"/>
</dbReference>
<dbReference type="Pfam" id="PF00550">
    <property type="entry name" value="PP-binding"/>
    <property type="match status" value="1"/>
</dbReference>
<dbReference type="Pfam" id="PF00109">
    <property type="entry name" value="ketoacyl-synt"/>
    <property type="match status" value="1"/>
</dbReference>
<dbReference type="PROSITE" id="PS52004">
    <property type="entry name" value="KS3_2"/>
    <property type="match status" value="1"/>
</dbReference>
<keyword evidence="4" id="KW-0012">Acyltransferase</keyword>
<dbReference type="SMART" id="SM00827">
    <property type="entry name" value="PKS_AT"/>
    <property type="match status" value="1"/>
</dbReference>
<keyword evidence="1" id="KW-0596">Phosphopantetheine</keyword>
<dbReference type="Gene3D" id="3.40.366.10">
    <property type="entry name" value="Malonyl-Coenzyme A Acyl Carrier Protein, domain 2"/>
    <property type="match status" value="1"/>
</dbReference>
<dbReference type="InterPro" id="IPR016035">
    <property type="entry name" value="Acyl_Trfase/lysoPLipase"/>
</dbReference>
<dbReference type="Pfam" id="PF16197">
    <property type="entry name" value="KAsynt_C_assoc"/>
    <property type="match status" value="1"/>
</dbReference>
<dbReference type="Gene3D" id="3.40.50.720">
    <property type="entry name" value="NAD(P)-binding Rossmann-like Domain"/>
    <property type="match status" value="1"/>
</dbReference>
<dbReference type="PROSITE" id="PS52019">
    <property type="entry name" value="PKS_MFAS_DH"/>
    <property type="match status" value="1"/>
</dbReference>
<dbReference type="Pfam" id="PF22953">
    <property type="entry name" value="SpnB_Rossmann"/>
    <property type="match status" value="1"/>
</dbReference>
<feature type="active site" description="Proton donor; for dehydratase activity" evidence="5">
    <location>
        <position position="1089"/>
    </location>
</feature>
<dbReference type="InterPro" id="IPR009081">
    <property type="entry name" value="PP-bd_ACP"/>
</dbReference>
<dbReference type="SMART" id="SM00826">
    <property type="entry name" value="PKS_DH"/>
    <property type="match status" value="1"/>
</dbReference>
<dbReference type="InterPro" id="IPR014043">
    <property type="entry name" value="Acyl_transferase_dom"/>
</dbReference>
<feature type="domain" description="Ketosynthase family 3 (KS3)" evidence="8">
    <location>
        <begin position="34"/>
        <end position="443"/>
    </location>
</feature>
<dbReference type="EMBL" id="JAEMNV010000002">
    <property type="protein sequence ID" value="MBJ8338374.1"/>
    <property type="molecule type" value="Genomic_DNA"/>
</dbReference>
<accession>A0A934NNC8</accession>
<organism evidence="10 11">
    <name type="scientific">Antrihabitans stalagmiti</name>
    <dbReference type="NCBI Taxonomy" id="2799499"/>
    <lineage>
        <taxon>Bacteria</taxon>
        <taxon>Bacillati</taxon>
        <taxon>Actinomycetota</taxon>
        <taxon>Actinomycetes</taxon>
        <taxon>Mycobacteriales</taxon>
        <taxon>Nocardiaceae</taxon>
        <taxon>Antrihabitans</taxon>
    </lineage>
</organism>
<feature type="active site" description="Proton acceptor; for dehydratase activity" evidence="5">
    <location>
        <position position="929"/>
    </location>
</feature>
<comment type="caution">
    <text evidence="10">The sequence shown here is derived from an EMBL/GenBank/DDBJ whole genome shotgun (WGS) entry which is preliminary data.</text>
</comment>
<dbReference type="Pfam" id="PF02801">
    <property type="entry name" value="Ketoacyl-synt_C"/>
    <property type="match status" value="1"/>
</dbReference>
<evidence type="ECO:0000256" key="5">
    <source>
        <dbReference type="PROSITE-ProRule" id="PRU01363"/>
    </source>
</evidence>
<sequence length="1784" mass="186633">MSNSDNRLVEALRRSVLEIDELRTKNKQLATARTEPIAIVGASCRLPGGVASRDQLWDMVADGRDAIGGFPTDRGWSADLYDPEPGRAGRSYVRNGGFLYDAGDFDAAFFGISPRDALATDPQQRLLLETSWEALEDARIDPVSLRGSDTGVFTGVMYHDYGHTNQLGSVVSGRIAYSFGLTGPAVTLDTACSSSLVAMHQAAAALRAGECGLALVGGVSVMATPSVFVEMSRQRGLSPDGRCKSFAAAADGVGWAEGAAMVVLERLSAAKRNGRRILAVMRGSAVNQDGTSNGLTAPNGPAQERVIRAALANAGLGTDDVDIIEGHGTGTTLGDPIEAGAIVATYGSDRSRPIWLGSIKSNIGHTQAAAGVTGVIKMAMAMRHGVMPATLHVDAPSPHVDWPAEAVRLLTEAQPWNTAGRPRRAGISSFGISGTNAHIILEEPPAQVPTEKQTPQQAPTAAPVPWVFSGKTPEAVLAQVSRTRDWASTTREASVADIGVSLAARARMQHRTVVFGSDRDELLAALSDSAIGQALAGKTVFAYPGQGSQRLGMGQRLHATFPVFRTAFDEALAAVEAHTGTSLRSVVWGDDAPALAQTSVAQTGLFVVEVALTRLLESWGAGPDLVFGHSVGEITAAHVAGVLSLDNAALVVAARARSMQALPSGGGMLAVAGSVADLTPLLPSGVEIAAVNGPNAVVLSGTSEMLAEIAAEVGRRGRKSTTLSVSHAFHSASMDPILDDFMAAIAETEVLPQRIPVVSNLSGDLAADDFGTPRYWRDHIRRPVLFAAGAAAAIADGATRFVEVGPGTALATMLSADDDSATVAVPLLRGDGDEVDALLTGLGRFHAAGGVVDWSRYFAGTGARQVDLPLYPFQRQRFWLTKVGGAVADVGLGSTGHPLVAAMVESPTSGGVIMTGRLSLQSHPWLSDHRIFGHALLPGAAFVELLLRAGDEVGATALREMTIRAALPLPETGGVAIQVVAESDQGDGHAVAVYSRGDRAHEWTLHAEGTLAEATSVPADDRSVWPPVGATSLDVSKGYENLADHGYGYGNAFRGVQQLWQADGAVLADVVVPSGVDTDGFGIHPALLDAILHAGLVASRRDTAALPFAWQDVELHATGATAVRVRITPSGPDAVSVVVSDRTGRPVFSAQRIVARPVALEQLNIAAPEHDLLFRIDWQPIEPPAAVAVVSTTWEDIAAGGEVAPVIVARCIHSGVGSPTAARASTSRILVVLQAFLGDERFADSHLVVVTSGAVALPGSDVSDLAVAPIWGLVRAAQAEQPGRIILVDVDATAALEIGVLVGTAEPEFAVRNGQYLVPRLAPVEQARRTDVLDPNCSAGTILVTGGTGVLGAHVAAHLVREHGARRLVLASRRGPDAPGAADVRARLVELGARVDVVACDIADREALRRLLNDISETGQLTGVVHTAGILDDGVIASLTDERLDNVFAAKVDGAWNLHELTMDCKLGLFALYSSVGGMVLPIGQGGYAAANVYLDALAAYRRGLGLAATSLAWGPWDGARMGLEVTDLQMQRIRRSGIMPLDPATAMRLFDSAISGPDAIVLPAHIDRTALRTAGGELPALLRGLVPSGARSRAEAGDESAANLAKLAALPGDRRREYVVELLRRIVAEILGHGSASEIEPDIAFSELGFDSLAAIEMRNKLRSATGLNAGVAVVFDYPTVTKLSDWLLERLGYTDESTSDRATDADLRRRLASIPLGALRTSGMLEPLLRLAVTSGTNDDSVVADPIGAAGPNTNGPTIDDMDSSELIRHVLASQQRPEWEQ</sequence>
<dbReference type="InterPro" id="IPR001227">
    <property type="entry name" value="Ac_transferase_dom_sf"/>
</dbReference>
<evidence type="ECO:0000256" key="3">
    <source>
        <dbReference type="ARBA" id="ARBA00022679"/>
    </source>
</evidence>
<dbReference type="Pfam" id="PF14765">
    <property type="entry name" value="PS-DH"/>
    <property type="match status" value="1"/>
</dbReference>
<evidence type="ECO:0000313" key="10">
    <source>
        <dbReference type="EMBL" id="MBJ8338374.1"/>
    </source>
</evidence>
<dbReference type="InterPro" id="IPR006162">
    <property type="entry name" value="Ppantetheine_attach_site"/>
</dbReference>
<dbReference type="InterPro" id="IPR018201">
    <property type="entry name" value="Ketoacyl_synth_AS"/>
</dbReference>
<dbReference type="InterPro" id="IPR014031">
    <property type="entry name" value="Ketoacyl_synth_C"/>
</dbReference>
<keyword evidence="2" id="KW-0597">Phosphoprotein</keyword>
<gene>
    <name evidence="10" type="ORF">JGU71_05725</name>
</gene>
<dbReference type="SMART" id="SM00825">
    <property type="entry name" value="PKS_KS"/>
    <property type="match status" value="1"/>
</dbReference>
<dbReference type="InterPro" id="IPR013968">
    <property type="entry name" value="PKS_KR"/>
</dbReference>
<dbReference type="SMART" id="SM00822">
    <property type="entry name" value="PKS_KR"/>
    <property type="match status" value="1"/>
</dbReference>
<dbReference type="SUPFAM" id="SSF55048">
    <property type="entry name" value="Probable ACP-binding domain of malonyl-CoA ACP transacylase"/>
    <property type="match status" value="1"/>
</dbReference>
<evidence type="ECO:0000256" key="1">
    <source>
        <dbReference type="ARBA" id="ARBA00022450"/>
    </source>
</evidence>
<dbReference type="GO" id="GO:0031177">
    <property type="term" value="F:phosphopantetheine binding"/>
    <property type="evidence" value="ECO:0007669"/>
    <property type="project" value="InterPro"/>
</dbReference>
<dbReference type="PANTHER" id="PTHR43775">
    <property type="entry name" value="FATTY ACID SYNTHASE"/>
    <property type="match status" value="1"/>
</dbReference>
<reference evidence="10" key="1">
    <citation type="submission" date="2020-12" db="EMBL/GenBank/DDBJ databases">
        <title>Antrihabitans popcorni sp. nov. and Antrihabitans auranticaus sp. nov., isolated from a larva cave.</title>
        <authorList>
            <person name="Lee S.D."/>
            <person name="Kim I.S."/>
        </authorList>
    </citation>
    <scope>NUCLEOTIDE SEQUENCE</scope>
    <source>
        <strain evidence="10">YC3-6</strain>
    </source>
</reference>
<dbReference type="InterPro" id="IPR020841">
    <property type="entry name" value="PKS_Beta-ketoAc_synthase_dom"/>
</dbReference>
<evidence type="ECO:0000259" key="9">
    <source>
        <dbReference type="PROSITE" id="PS52019"/>
    </source>
</evidence>
<evidence type="ECO:0000259" key="8">
    <source>
        <dbReference type="PROSITE" id="PS52004"/>
    </source>
</evidence>
<dbReference type="PANTHER" id="PTHR43775:SF51">
    <property type="entry name" value="INACTIVE PHENOLPHTHIOCEROL SYNTHESIS POLYKETIDE SYNTHASE TYPE I PKS1-RELATED"/>
    <property type="match status" value="1"/>
</dbReference>
<feature type="domain" description="PKS/mFAS DH" evidence="9">
    <location>
        <begin position="897"/>
        <end position="1164"/>
    </location>
</feature>
<dbReference type="GO" id="GO:0006633">
    <property type="term" value="P:fatty acid biosynthetic process"/>
    <property type="evidence" value="ECO:0007669"/>
    <property type="project" value="InterPro"/>
</dbReference>